<evidence type="ECO:0000256" key="2">
    <source>
        <dbReference type="ARBA" id="ARBA00022729"/>
    </source>
</evidence>
<dbReference type="InterPro" id="IPR013098">
    <property type="entry name" value="Ig_I-set"/>
</dbReference>
<protein>
    <submittedName>
        <fullName evidence="8">CD2 molecule</fullName>
    </submittedName>
</protein>
<dbReference type="SUPFAM" id="SSF48726">
    <property type="entry name" value="Immunoglobulin"/>
    <property type="match status" value="2"/>
</dbReference>
<dbReference type="AlphaFoldDB" id="A0A674H979"/>
<dbReference type="Proteomes" id="UP000007754">
    <property type="component" value="Chromosome 1"/>
</dbReference>
<evidence type="ECO:0000256" key="4">
    <source>
        <dbReference type="ARBA" id="ARBA00023180"/>
    </source>
</evidence>
<comment type="subcellular location">
    <subcellularLocation>
        <location evidence="1">Membrane</location>
    </subcellularLocation>
</comment>
<dbReference type="GO" id="GO:0016020">
    <property type="term" value="C:membrane"/>
    <property type="evidence" value="ECO:0007669"/>
    <property type="project" value="UniProtKB-SubCell"/>
</dbReference>
<name>A0A674H979_TAEGU</name>
<dbReference type="InterPro" id="IPR007110">
    <property type="entry name" value="Ig-like_dom"/>
</dbReference>
<reference evidence="8 9" key="1">
    <citation type="journal article" date="2010" name="Nature">
        <title>The genome of a songbird.</title>
        <authorList>
            <person name="Warren W.C."/>
            <person name="Clayton D.F."/>
            <person name="Ellegren H."/>
            <person name="Arnold A.P."/>
            <person name="Hillier L.W."/>
            <person name="Kunstner A."/>
            <person name="Searle S."/>
            <person name="White S."/>
            <person name="Vilella A.J."/>
            <person name="Fairley S."/>
            <person name="Heger A."/>
            <person name="Kong L."/>
            <person name="Ponting C.P."/>
            <person name="Jarvis E.D."/>
            <person name="Mello C.V."/>
            <person name="Minx P."/>
            <person name="Lovell P."/>
            <person name="Velho T.A."/>
            <person name="Ferris M."/>
            <person name="Balakrishnan C.N."/>
            <person name="Sinha S."/>
            <person name="Blatti C."/>
            <person name="London S.E."/>
            <person name="Li Y."/>
            <person name="Lin Y.C."/>
            <person name="George J."/>
            <person name="Sweedler J."/>
            <person name="Southey B."/>
            <person name="Gunaratne P."/>
            <person name="Watson M."/>
            <person name="Nam K."/>
            <person name="Backstrom N."/>
            <person name="Smeds L."/>
            <person name="Nabholz B."/>
            <person name="Itoh Y."/>
            <person name="Whitney O."/>
            <person name="Pfenning A.R."/>
            <person name="Howard J."/>
            <person name="Volker M."/>
            <person name="Skinner B.M."/>
            <person name="Griffin D.K."/>
            <person name="Ye L."/>
            <person name="McLaren W.M."/>
            <person name="Flicek P."/>
            <person name="Quesada V."/>
            <person name="Velasco G."/>
            <person name="Lopez-Otin C."/>
            <person name="Puente X.S."/>
            <person name="Olender T."/>
            <person name="Lancet D."/>
            <person name="Smit A.F."/>
            <person name="Hubley R."/>
            <person name="Konkel M.K."/>
            <person name="Walker J.A."/>
            <person name="Batzer M.A."/>
            <person name="Gu W."/>
            <person name="Pollock D.D."/>
            <person name="Chen L."/>
            <person name="Cheng Z."/>
            <person name="Eichler E.E."/>
            <person name="Stapley J."/>
            <person name="Slate J."/>
            <person name="Ekblom R."/>
            <person name="Birkhead T."/>
            <person name="Burke T."/>
            <person name="Burt D."/>
            <person name="Scharff C."/>
            <person name="Adam I."/>
            <person name="Richard H."/>
            <person name="Sultan M."/>
            <person name="Soldatov A."/>
            <person name="Lehrach H."/>
            <person name="Edwards S.V."/>
            <person name="Yang S.P."/>
            <person name="Li X."/>
            <person name="Graves T."/>
            <person name="Fulton L."/>
            <person name="Nelson J."/>
            <person name="Chinwalla A."/>
            <person name="Hou S."/>
            <person name="Mardis E.R."/>
            <person name="Wilson R.K."/>
        </authorList>
    </citation>
    <scope>NUCLEOTIDE SEQUENCE [LARGE SCALE GENOMIC DNA]</scope>
</reference>
<dbReference type="Pfam" id="PF07679">
    <property type="entry name" value="I-set"/>
    <property type="match status" value="1"/>
</dbReference>
<evidence type="ECO:0000256" key="1">
    <source>
        <dbReference type="ARBA" id="ARBA00004370"/>
    </source>
</evidence>
<evidence type="ECO:0000259" key="7">
    <source>
        <dbReference type="PROSITE" id="PS50835"/>
    </source>
</evidence>
<dbReference type="PANTHER" id="PTHR12080">
    <property type="entry name" value="SIGNALING LYMPHOCYTIC ACTIVATION MOLECULE"/>
    <property type="match status" value="1"/>
</dbReference>
<feature type="compositionally biased region" description="Pro residues" evidence="5">
    <location>
        <begin position="287"/>
        <end position="305"/>
    </location>
</feature>
<dbReference type="PANTHER" id="PTHR12080:SF54">
    <property type="entry name" value="T-CELL SURFACE ANTIGEN CD2"/>
    <property type="match status" value="1"/>
</dbReference>
<feature type="region of interest" description="Disordered" evidence="5">
    <location>
        <begin position="259"/>
        <end position="318"/>
    </location>
</feature>
<keyword evidence="2" id="KW-0732">Signal</keyword>
<keyword evidence="6" id="KW-1133">Transmembrane helix</keyword>
<dbReference type="InterPro" id="IPR013783">
    <property type="entry name" value="Ig-like_fold"/>
</dbReference>
<evidence type="ECO:0000256" key="6">
    <source>
        <dbReference type="SAM" id="Phobius"/>
    </source>
</evidence>
<dbReference type="OMA" id="NTMACTL"/>
<feature type="compositionally biased region" description="Low complexity" evidence="5">
    <location>
        <begin position="277"/>
        <end position="286"/>
    </location>
</feature>
<keyword evidence="9" id="KW-1185">Reference proteome</keyword>
<dbReference type="InterPro" id="IPR015631">
    <property type="entry name" value="CD2/SLAM_rcpt"/>
</dbReference>
<organism evidence="8 9">
    <name type="scientific">Taeniopygia guttata</name>
    <name type="common">Zebra finch</name>
    <name type="synonym">Poephila guttata</name>
    <dbReference type="NCBI Taxonomy" id="59729"/>
    <lineage>
        <taxon>Eukaryota</taxon>
        <taxon>Metazoa</taxon>
        <taxon>Chordata</taxon>
        <taxon>Craniata</taxon>
        <taxon>Vertebrata</taxon>
        <taxon>Euteleostomi</taxon>
        <taxon>Archelosauria</taxon>
        <taxon>Archosauria</taxon>
        <taxon>Dinosauria</taxon>
        <taxon>Saurischia</taxon>
        <taxon>Theropoda</taxon>
        <taxon>Coelurosauria</taxon>
        <taxon>Aves</taxon>
        <taxon>Neognathae</taxon>
        <taxon>Neoaves</taxon>
        <taxon>Telluraves</taxon>
        <taxon>Australaves</taxon>
        <taxon>Passeriformes</taxon>
        <taxon>Passeroidea</taxon>
        <taxon>Estrildidae</taxon>
        <taxon>Estrildinae</taxon>
        <taxon>Taeniopygia</taxon>
    </lineage>
</organism>
<reference evidence="8" key="3">
    <citation type="submission" date="2025-09" db="UniProtKB">
        <authorList>
            <consortium name="Ensembl"/>
        </authorList>
    </citation>
    <scope>IDENTIFICATION</scope>
</reference>
<proteinExistence type="predicted"/>
<evidence type="ECO:0000313" key="9">
    <source>
        <dbReference type="Proteomes" id="UP000007754"/>
    </source>
</evidence>
<dbReference type="Ensembl" id="ENSTGUT00000039056.1">
    <property type="protein sequence ID" value="ENSTGUP00000031151.1"/>
    <property type="gene ID" value="ENSTGUG00000021219.1"/>
</dbReference>
<sequence length="318" mass="36506">MGHQPLSPQLSSQVLLHCSQEGSSTSWIYKAVNETALLSITAPGNIYEATWRREGQRLVQIKDNKARHFVNKEQCRCAILRNGTLQIQRVEKADSGNYTVMVYQKDGKLKAEENVIFFVQESVPQPILTAECRNKSVSVKCEAKEKAKNEAKEKGEDETFIIELTQPNGKKIRKNATLLEWHGWNSGTFRCVAKNQVSEKMAEKAIKCSGKMDFYLILGIAGGAVFFVIFVICLIYCIRRKKTKRNEVYEEERVMQTLPMERENGMRELPQPPSRPTPRQLRVQQRPLPPQPQEPQQPRPQPRPRTQPRTPNLPRQRP</sequence>
<keyword evidence="6" id="KW-0812">Transmembrane</keyword>
<evidence type="ECO:0000256" key="5">
    <source>
        <dbReference type="SAM" id="MobiDB-lite"/>
    </source>
</evidence>
<accession>A0A674H979</accession>
<keyword evidence="3 6" id="KW-0472">Membrane</keyword>
<evidence type="ECO:0000313" key="8">
    <source>
        <dbReference type="Ensembl" id="ENSTGUP00000031151.1"/>
    </source>
</evidence>
<dbReference type="PROSITE" id="PS50835">
    <property type="entry name" value="IG_LIKE"/>
    <property type="match status" value="1"/>
</dbReference>
<reference evidence="8" key="2">
    <citation type="submission" date="2025-08" db="UniProtKB">
        <authorList>
            <consortium name="Ensembl"/>
        </authorList>
    </citation>
    <scope>IDENTIFICATION</scope>
</reference>
<evidence type="ECO:0000256" key="3">
    <source>
        <dbReference type="ARBA" id="ARBA00023136"/>
    </source>
</evidence>
<dbReference type="InterPro" id="IPR036179">
    <property type="entry name" value="Ig-like_dom_sf"/>
</dbReference>
<dbReference type="GeneTree" id="ENSGT01020000230623"/>
<dbReference type="InParanoid" id="A0A674H979"/>
<feature type="domain" description="Ig-like" evidence="7">
    <location>
        <begin position="1"/>
        <end position="116"/>
    </location>
</feature>
<gene>
    <name evidence="8" type="primary">CD2</name>
</gene>
<feature type="transmembrane region" description="Helical" evidence="6">
    <location>
        <begin position="214"/>
        <end position="238"/>
    </location>
</feature>
<dbReference type="Gene3D" id="2.60.40.10">
    <property type="entry name" value="Immunoglobulins"/>
    <property type="match status" value="2"/>
</dbReference>
<keyword evidence="4" id="KW-0325">Glycoprotein</keyword>
<feature type="compositionally biased region" description="Low complexity" evidence="5">
    <location>
        <begin position="307"/>
        <end position="318"/>
    </location>
</feature>